<feature type="compositionally biased region" description="Basic and acidic residues" evidence="2">
    <location>
        <begin position="171"/>
        <end position="180"/>
    </location>
</feature>
<feature type="compositionally biased region" description="Polar residues" evidence="2">
    <location>
        <begin position="37"/>
        <end position="51"/>
    </location>
</feature>
<keyword evidence="1" id="KW-0175">Coiled coil</keyword>
<feature type="compositionally biased region" description="Polar residues" evidence="2">
    <location>
        <begin position="1235"/>
        <end position="1255"/>
    </location>
</feature>
<dbReference type="EMBL" id="LGTL01000015">
    <property type="protein sequence ID" value="KPA78021.1"/>
    <property type="molecule type" value="Genomic_DNA"/>
</dbReference>
<accession>A0A0N0DTW6</accession>
<feature type="compositionally biased region" description="Polar residues" evidence="2">
    <location>
        <begin position="120"/>
        <end position="131"/>
    </location>
</feature>
<comment type="caution">
    <text evidence="3">The sequence shown here is derived from an EMBL/GenBank/DDBJ whole genome shotgun (WGS) entry which is preliminary data.</text>
</comment>
<feature type="compositionally biased region" description="Polar residues" evidence="2">
    <location>
        <begin position="1032"/>
        <end position="1047"/>
    </location>
</feature>
<gene>
    <name evidence="3" type="ORF">ABB37_06775</name>
</gene>
<feature type="region of interest" description="Disordered" evidence="2">
    <location>
        <begin position="1"/>
        <end position="207"/>
    </location>
</feature>
<feature type="region of interest" description="Disordered" evidence="2">
    <location>
        <begin position="1577"/>
        <end position="1651"/>
    </location>
</feature>
<protein>
    <submittedName>
        <fullName evidence="3">Uncharacterized protein</fullName>
    </submittedName>
</protein>
<feature type="region of interest" description="Disordered" evidence="2">
    <location>
        <begin position="1142"/>
        <end position="1177"/>
    </location>
</feature>
<feature type="compositionally biased region" description="Low complexity" evidence="2">
    <location>
        <begin position="2307"/>
        <end position="2319"/>
    </location>
</feature>
<name>A0A0N0DTW6_LEPPY</name>
<feature type="compositionally biased region" description="Low complexity" evidence="2">
    <location>
        <begin position="1634"/>
        <end position="1651"/>
    </location>
</feature>
<evidence type="ECO:0000256" key="1">
    <source>
        <dbReference type="SAM" id="Coils"/>
    </source>
</evidence>
<dbReference type="Proteomes" id="UP000037923">
    <property type="component" value="Unassembled WGS sequence"/>
</dbReference>
<feature type="region of interest" description="Disordered" evidence="2">
    <location>
        <begin position="1426"/>
        <end position="1448"/>
    </location>
</feature>
<dbReference type="VEuPathDB" id="TriTrypDB:LpyrH10_15_1850"/>
<evidence type="ECO:0000313" key="4">
    <source>
        <dbReference type="Proteomes" id="UP000037923"/>
    </source>
</evidence>
<feature type="compositionally biased region" description="Basic and acidic residues" evidence="2">
    <location>
        <begin position="975"/>
        <end position="988"/>
    </location>
</feature>
<feature type="compositionally biased region" description="Polar residues" evidence="2">
    <location>
        <begin position="1303"/>
        <end position="1327"/>
    </location>
</feature>
<sequence length="2427" mass="258873">MGCKTSAIRTDSTCGSCVPADHRESPAPSPSKAQAAHNSSPASAGPVSETSQQDRSEQPGPAAPDMRKSSRSSMPASPRHSSADVLNDNSLHRQQQQVSYSQDDDPFAPPPPLPPELATKSDSLLTTHAGTSSSDRDDSGDEHDGGGEGVRHLENHFDPVPMSATVPVDNQRPDSRDKTPPRLPSADLRTISKGGSGTFRTSISEHDKTDAVQAAKEYQQRMEAKRNAEEVHTKRRRLEEFDPVRPVDSFNVTHRGLLGRCWDRRAPELIPVSFVHTIAKMIVQEDSHPVSTPTISHASGGDEYPPGSPLQRLSRLSRQSGPRGGTVGNGAAAATAVPPARWTGVGGRRVPRRSHWFSVGGVSTDGLAPARLSSPATVEPFYVKSTPSTPTVSRPSASGSGPGAFPATLMVGGGAAMQDFPSHVLLNSAAAEAAKASPKRTAAASSAEIESSAEDTLHSATTKTLTTKQVMALPWETREKYYNLTITRNPRYMGIKDSYAFKLGSGVSNDRSVKFLRKRNLEPATGVTAMRWNRVEFFHPSLHTFVRAVAKTQGTSLELSQLEQASINAADGAAFTDNDANLNELGLCGNGSVNSRAPTGERGLASTDNGDVGSPDLLRRSFSQFLMGHVENCSFTRVGGDGVWGGGDRRSRNGSFLSNTNVISPQMCTDKSTVSTSVNDKPLERLGLWGGGVFFMDAHRNRAKEAETRSPAVTPPFPEDSVLALALSMPYSRLGQLAGVPAAVRSAALSNARRLSGHLLHSLTVGLGSRKTSRDTINSTGGNASAPPRSSGGFAAVRPAAQSVLVALSVSSFTVSIDPFEWQERRYMRYPVDIDGSKRSSRSSYGEGVITDVMYGGLMVVECSSMEAVRELQVLLGSMTWTEERSLRGIVKDVRKHLKTVHNNLHKSRLAAARRLTETSSNLAGGRSGTEEAAAATDWNVHRYRIIRRIGGRPMRDAVELEEISVFFDEDEEVREERTTLHQPDQNKKVPLTQQNPSSSRTTAGAATAGVNRGKNVSLPSLGLDSLPAESGPSNAHSSPNGPDPDITSSFSRVASAWYCLPVISAVLRTWGLHLLACPEYAQPTAMFLQKHAGLAPVLQLTALAGFYHEDSTPSDEDDVVKDADYLFFECDGPACDEPRRLHGAAVNHPQPTPRIPKFNRFYAPLPVSPHDGGHDQETEKLAQAYTHANNARAAKGQGVKEQRKAAPPTPKPNGDGNKPPAAAAAASSSLMVKASNSTLADVPSTQQQQTYNEGSGTGQGRLRVRRSTQSDHYRDEDEIDTTLGPKSHSKETLEGEGGAQMADSQNHGGSPLTSARQSTAIMSFSDSGKEPAGGQQQGEKERKAGAKRSTPKTSPAGFGFVRPKRVDATRPSSPLSPGSMTVPQSRRHNDRRRVSSLTSSSMSSLSSSFFAVSSDTNVRHSTIVFQPNNSSIPGSGGVTERPSAANSVRELERRTAASMLSERASGHRFTTAVSTSTVAGSTAAPVVAGGTPPRTAPTSTDDLPDSSHGRSTPTILSQSGSPRLFMPTPRLSEGNPRDTGSFEIVAMARTVGPGESLAAQEAQRKANASTQLSHSLLGHRGSSSTRSTNVASGSGGAVAAPPTPPGTVVVTATSDNGGDGKKVKAQTRKAKKATGGADGKASSASLSSTKKGGMTVIVKHRGSANNPPPPPTTAMVGATPLELKKPPLLPLALAPGGCAAEESQMQPLGTPTGAAGHPRAPGTPTGFAFRTSAFLSAPPPSGSVAVAPTPPHVSEEEAEGLWYMTMLEVKAQRQELEDLRSARRNAEDHAQRRQEELRALTRVFLPHTHPQDLDSTLLYLKTVLLEPEDLPHGRLFLQQQDWLPLLAVVWTSPMNRIRSVEIAAELTWVDIPRLGLISGLLYHHNASSPLEEFIIRSDKLLGDSGRLLAAKSGDGTSTTTTTTGGGGGGLLAKAKRRRAKRRELSGSIDVRNTSLNFVTELDGVGGGFGPGCPPFFIAPEEARDTLWLLLCAVATNTATPNFRVVLRGIPTPATASTGDAGGGGAADHERAPSGLFASFFGARRRDERGDEPLLLRPESMLLDSFVVQPTLHDDKDSKDGGSNLGSLSPVKVSSGELHNNFDDVGLLSVTANSCDLHSPGNFRQASSLIIVTNSLGNPASQDPLGRDDACASFSPHRLHKRSLSTTPAVRTINGPGRGSPLPKSVVVVVPTHQHHVRRRPWVHDGIVVEERPFYEVLLHRCAPLEEARLAAAAAAASSDAPSPSSTVATPYISHYHHPYNSIHNDARFYVSGERRARLQTAVKRAVAVANGEVSPQDADKKDAVYSSKPKQPKQQQSPADQLRQQASSESTRTPSPPPAVPVPCPPPLPFCETSMAFGLESAEEEARVLFYEERQLRDRAADIWEALRKSVKHYNQAQQEARHKAMKGRAKNASPPPPMHLITLEY</sequence>
<dbReference type="EMBL" id="LGTL01000015">
    <property type="protein sequence ID" value="KPA78022.1"/>
    <property type="molecule type" value="Genomic_DNA"/>
</dbReference>
<feature type="region of interest" description="Disordered" evidence="2">
    <location>
        <begin position="1190"/>
        <end position="1401"/>
    </location>
</feature>
<dbReference type="OMA" id="HNATFRT"/>
<feature type="region of interest" description="Disordered" evidence="2">
    <location>
        <begin position="2289"/>
        <end position="2347"/>
    </location>
</feature>
<dbReference type="RefSeq" id="XP_015656461.1">
    <property type="nucleotide sequence ID" value="XM_015805168.1"/>
</dbReference>
<evidence type="ECO:0000256" key="2">
    <source>
        <dbReference type="SAM" id="MobiDB-lite"/>
    </source>
</evidence>
<feature type="compositionally biased region" description="Low complexity" evidence="2">
    <location>
        <begin position="1480"/>
        <end position="1492"/>
    </location>
</feature>
<feature type="compositionally biased region" description="Low complexity" evidence="2">
    <location>
        <begin position="1912"/>
        <end position="1923"/>
    </location>
</feature>
<feature type="compositionally biased region" description="Polar residues" evidence="2">
    <location>
        <begin position="1371"/>
        <end position="1385"/>
    </location>
</feature>
<dbReference type="OrthoDB" id="273568at2759"/>
<evidence type="ECO:0000313" key="3">
    <source>
        <dbReference type="EMBL" id="KPA78022.1"/>
    </source>
</evidence>
<feature type="coiled-coil region" evidence="1">
    <location>
        <begin position="1770"/>
        <end position="1804"/>
    </location>
</feature>
<feature type="compositionally biased region" description="Low complexity" evidence="2">
    <location>
        <begin position="1577"/>
        <end position="1615"/>
    </location>
</feature>
<feature type="region of interest" description="Disordered" evidence="2">
    <location>
        <begin position="1480"/>
        <end position="1540"/>
    </location>
</feature>
<feature type="compositionally biased region" description="Polar residues" evidence="2">
    <location>
        <begin position="1510"/>
        <end position="1522"/>
    </location>
</feature>
<dbReference type="GeneID" id="26907061"/>
<feature type="region of interest" description="Disordered" evidence="2">
    <location>
        <begin position="975"/>
        <end position="1047"/>
    </location>
</feature>
<feature type="region of interest" description="Disordered" evidence="2">
    <location>
        <begin position="1912"/>
        <end position="1933"/>
    </location>
</feature>
<dbReference type="RefSeq" id="XP_015656460.1">
    <property type="nucleotide sequence ID" value="XM_015805167.1"/>
</dbReference>
<reference evidence="3 4" key="1">
    <citation type="submission" date="2015-07" db="EMBL/GenBank/DDBJ databases">
        <title>High-quality genome of monoxenous trypanosomatid Leptomonas pyrrhocoris.</title>
        <authorList>
            <person name="Flegontov P."/>
            <person name="Butenko A."/>
            <person name="Firsov S."/>
            <person name="Vlcek C."/>
            <person name="Logacheva M.D."/>
            <person name="Field M."/>
            <person name="Filatov D."/>
            <person name="Flegontova O."/>
            <person name="Gerasimov E."/>
            <person name="Jackson A.P."/>
            <person name="Kelly S."/>
            <person name="Opperdoes F."/>
            <person name="O'Reilly A."/>
            <person name="Votypka J."/>
            <person name="Yurchenko V."/>
            <person name="Lukes J."/>
        </authorList>
    </citation>
    <scope>NUCLEOTIDE SEQUENCE [LARGE SCALE GENOMIC DNA]</scope>
    <source>
        <strain evidence="3">H10</strain>
    </source>
</reference>
<organism evidence="3 4">
    <name type="scientific">Leptomonas pyrrhocoris</name>
    <name type="common">Firebug parasite</name>
    <dbReference type="NCBI Taxonomy" id="157538"/>
    <lineage>
        <taxon>Eukaryota</taxon>
        <taxon>Discoba</taxon>
        <taxon>Euglenozoa</taxon>
        <taxon>Kinetoplastea</taxon>
        <taxon>Metakinetoplastina</taxon>
        <taxon>Trypanosomatida</taxon>
        <taxon>Trypanosomatidae</taxon>
        <taxon>Leishmaniinae</taxon>
        <taxon>Leptomonas</taxon>
    </lineage>
</organism>
<feature type="region of interest" description="Disordered" evidence="2">
    <location>
        <begin position="289"/>
        <end position="335"/>
    </location>
</feature>
<feature type="compositionally biased region" description="Basic and acidic residues" evidence="2">
    <location>
        <begin position="134"/>
        <end position="157"/>
    </location>
</feature>
<feature type="region of interest" description="Disordered" evidence="2">
    <location>
        <begin position="771"/>
        <end position="790"/>
    </location>
</feature>
<feature type="compositionally biased region" description="Basic residues" evidence="2">
    <location>
        <begin position="1624"/>
        <end position="1633"/>
    </location>
</feature>
<feature type="compositionally biased region" description="Polar residues" evidence="2">
    <location>
        <begin position="992"/>
        <end position="1001"/>
    </location>
</feature>
<proteinExistence type="predicted"/>
<feature type="compositionally biased region" description="Pro residues" evidence="2">
    <location>
        <begin position="2335"/>
        <end position="2347"/>
    </location>
</feature>
<keyword evidence="4" id="KW-1185">Reference proteome</keyword>